<organism evidence="2 3">
    <name type="scientific">Pseudomyxococcus hansupus</name>
    <dbReference type="NCBI Taxonomy" id="1297742"/>
    <lineage>
        <taxon>Bacteria</taxon>
        <taxon>Pseudomonadati</taxon>
        <taxon>Myxococcota</taxon>
        <taxon>Myxococcia</taxon>
        <taxon>Myxococcales</taxon>
        <taxon>Cystobacterineae</taxon>
        <taxon>Myxococcaceae</taxon>
        <taxon>Pseudomyxococcus</taxon>
    </lineage>
</organism>
<evidence type="ECO:0000256" key="1">
    <source>
        <dbReference type="SAM" id="MobiDB-lite"/>
    </source>
</evidence>
<sequence>MVAHRRRRTPRRKAPRAACACAASCIRSRRESGPNVSGAGKSASRATPRMRSRVSARWRSGPSEALDAEKSASHAMQYITMR</sequence>
<feature type="compositionally biased region" description="Basic residues" evidence="1">
    <location>
        <begin position="1"/>
        <end position="15"/>
    </location>
</feature>
<name>A0A0H4WQR5_9BACT</name>
<proteinExistence type="predicted"/>
<dbReference type="KEGG" id="mym:A176_000597"/>
<dbReference type="AlphaFoldDB" id="A0A0H4WQR5"/>
<dbReference type="EMBL" id="CP012109">
    <property type="protein sequence ID" value="AKQ63685.1"/>
    <property type="molecule type" value="Genomic_DNA"/>
</dbReference>
<gene>
    <name evidence="2" type="ORF">A176_000597</name>
</gene>
<dbReference type="Proteomes" id="UP000009026">
    <property type="component" value="Chromosome"/>
</dbReference>
<dbReference type="PATRIC" id="fig|1297742.4.peg.606"/>
<reference evidence="2 3" key="1">
    <citation type="journal article" date="2016" name="PLoS ONE">
        <title>Complete Genome Sequence and Comparative Genomics of a Novel Myxobacterium Myxococcus hansupus.</title>
        <authorList>
            <person name="Sharma G."/>
            <person name="Narwani T."/>
            <person name="Subramanian S."/>
        </authorList>
    </citation>
    <scope>NUCLEOTIDE SEQUENCE [LARGE SCALE GENOMIC DNA]</scope>
    <source>
        <strain evidence="3">mixupus</strain>
    </source>
</reference>
<evidence type="ECO:0000313" key="2">
    <source>
        <dbReference type="EMBL" id="AKQ63685.1"/>
    </source>
</evidence>
<accession>A0A0H4WQR5</accession>
<feature type="region of interest" description="Disordered" evidence="1">
    <location>
        <begin position="27"/>
        <end position="82"/>
    </location>
</feature>
<keyword evidence="3" id="KW-1185">Reference proteome</keyword>
<feature type="region of interest" description="Disordered" evidence="1">
    <location>
        <begin position="1"/>
        <end position="20"/>
    </location>
</feature>
<evidence type="ECO:0000313" key="3">
    <source>
        <dbReference type="Proteomes" id="UP000009026"/>
    </source>
</evidence>
<dbReference type="STRING" id="1297742.A176_000597"/>
<protein>
    <submittedName>
        <fullName evidence="2">Uncharacterized protein</fullName>
    </submittedName>
</protein>